<accession>A0A8C4VX86</accession>
<evidence type="ECO:0000313" key="2">
    <source>
        <dbReference type="Ensembl" id="ENSGEVP00005007366.1"/>
    </source>
</evidence>
<dbReference type="GO" id="GO:0034587">
    <property type="term" value="P:piRNA processing"/>
    <property type="evidence" value="ECO:0007669"/>
    <property type="project" value="Ensembl"/>
</dbReference>
<dbReference type="AlphaFoldDB" id="A0A8C4VX86"/>
<feature type="domain" description="GPAT/DHAPAT C-terminal" evidence="1">
    <location>
        <begin position="264"/>
        <end position="466"/>
    </location>
</feature>
<dbReference type="InterPro" id="IPR045520">
    <property type="entry name" value="GPAT/DHAPAT_C"/>
</dbReference>
<dbReference type="OrthoDB" id="5962536at2759"/>
<dbReference type="Proteomes" id="UP000694390">
    <property type="component" value="Chromosome 2"/>
</dbReference>
<dbReference type="GO" id="GO:0031966">
    <property type="term" value="C:mitochondrial membrane"/>
    <property type="evidence" value="ECO:0007669"/>
    <property type="project" value="TreeGrafter"/>
</dbReference>
<dbReference type="InterPro" id="IPR022284">
    <property type="entry name" value="GPAT/DHAPAT"/>
</dbReference>
<evidence type="ECO:0000313" key="3">
    <source>
        <dbReference type="Proteomes" id="UP000694390"/>
    </source>
</evidence>
<reference evidence="2" key="1">
    <citation type="submission" date="2019-06" db="EMBL/GenBank/DDBJ databases">
        <title>G10K-VGP Goodes thornscrub tortoise genome, primary haplotype.</title>
        <authorList>
            <person name="Murphy B."/>
            <person name="Edwards T."/>
            <person name="Rhie A."/>
            <person name="Koren S."/>
            <person name="Phillippy A."/>
            <person name="Fedrigo O."/>
            <person name="Haase B."/>
            <person name="Mountcastle J."/>
            <person name="Lewin H."/>
            <person name="Damas J."/>
            <person name="Howe K."/>
            <person name="Formenti G."/>
            <person name="Myers G."/>
            <person name="Durbin R."/>
            <person name="Jarvis E.D."/>
        </authorList>
    </citation>
    <scope>NUCLEOTIDE SEQUENCE [LARGE SCALE GENOMIC DNA]</scope>
</reference>
<dbReference type="GO" id="GO:0003841">
    <property type="term" value="F:1-acylglycerol-3-phosphate O-acyltransferase activity"/>
    <property type="evidence" value="ECO:0007669"/>
    <property type="project" value="Ensembl"/>
</dbReference>
<reference evidence="2" key="2">
    <citation type="submission" date="2025-08" db="UniProtKB">
        <authorList>
            <consortium name="Ensembl"/>
        </authorList>
    </citation>
    <scope>IDENTIFICATION</scope>
</reference>
<sequence>FSPPVPWWIQTQTPGMKTWPLGFGVKLEIVTPFLGKYRPFMGRCCQTCTPKSWVRRRDWKKEGINLVWSVSLSLSRYRGWLVRRLCYFLAILEWKGDTNVSTESCTGRWSFQGLWLPGDRAGGKSLGTRMGYQRAFLSLSPRLCSWALLRLLNHMFLNVLLHKGQLEMVRRAAQMPDVPLVFLSTRKSQLDGLLLPFLLFSQGLGVPRVTWEYQTFTPILLPGDFLAQCWFELPFPGGSGLFISLSLLPGGGGMSFWLVVSSLPPTHFSSSSLLPPRQGVSLSRLMSDFSWLVEETLLRNRDVGFSGRLRDLVLHALSLLQGCVSLHHLSCGDVLVAPRETEAAVRELSWHSAALLPVFMCEAVGACAINSLLVEMLPFLSPAELPAAVVLSQEELLLKTLTLLQLLPRDVLLLQPCQSVSCYGQEVLDKLIQCGLLVAEETPSERPVCDTARRRFSQKLLWKEMEDFNDSDSDYEEDTGKRYFKISQLDNCPDFFLFLSSLLGPLLKTFERAAAFLLESGCPELGMTPSPPSAFTSVCLPKSLALSSIRTFKELGVLREQPGPVGPILHLSETFSTKENQERLEKFMGQFTSS</sequence>
<dbReference type="GO" id="GO:0006631">
    <property type="term" value="P:fatty acid metabolic process"/>
    <property type="evidence" value="ECO:0007669"/>
    <property type="project" value="TreeGrafter"/>
</dbReference>
<proteinExistence type="predicted"/>
<dbReference type="GO" id="GO:0006072">
    <property type="term" value="P:glycerol-3-phosphate metabolic process"/>
    <property type="evidence" value="ECO:0007669"/>
    <property type="project" value="Ensembl"/>
</dbReference>
<dbReference type="GO" id="GO:0006654">
    <property type="term" value="P:phosphatidic acid biosynthetic process"/>
    <property type="evidence" value="ECO:0007669"/>
    <property type="project" value="Ensembl"/>
</dbReference>
<evidence type="ECO:0000259" key="1">
    <source>
        <dbReference type="Pfam" id="PF19277"/>
    </source>
</evidence>
<dbReference type="GO" id="GO:0019432">
    <property type="term" value="P:triglyceride biosynthetic process"/>
    <property type="evidence" value="ECO:0007669"/>
    <property type="project" value="Ensembl"/>
</dbReference>
<dbReference type="GO" id="GO:0004366">
    <property type="term" value="F:glycerol-3-phosphate O-acyltransferase activity"/>
    <property type="evidence" value="ECO:0007669"/>
    <property type="project" value="Ensembl"/>
</dbReference>
<protein>
    <submittedName>
        <fullName evidence="2">Glycerol-3-phosphate acyltransferase 2, mitochondrial</fullName>
    </submittedName>
</protein>
<reference evidence="2" key="3">
    <citation type="submission" date="2025-09" db="UniProtKB">
        <authorList>
            <consortium name="Ensembl"/>
        </authorList>
    </citation>
    <scope>IDENTIFICATION</scope>
</reference>
<dbReference type="Pfam" id="PF19277">
    <property type="entry name" value="GPAT_C"/>
    <property type="match status" value="1"/>
</dbReference>
<organism evidence="2 3">
    <name type="scientific">Gopherus evgoodei</name>
    <name type="common">Goodes thornscrub tortoise</name>
    <dbReference type="NCBI Taxonomy" id="1825980"/>
    <lineage>
        <taxon>Eukaryota</taxon>
        <taxon>Metazoa</taxon>
        <taxon>Chordata</taxon>
        <taxon>Craniata</taxon>
        <taxon>Vertebrata</taxon>
        <taxon>Euteleostomi</taxon>
        <taxon>Archelosauria</taxon>
        <taxon>Testudinata</taxon>
        <taxon>Testudines</taxon>
        <taxon>Cryptodira</taxon>
        <taxon>Durocryptodira</taxon>
        <taxon>Testudinoidea</taxon>
        <taxon>Testudinidae</taxon>
        <taxon>Gopherus</taxon>
    </lineage>
</organism>
<keyword evidence="3" id="KW-1185">Reference proteome</keyword>
<dbReference type="GeneTree" id="ENSGT00520000055570"/>
<dbReference type="Ensembl" id="ENSGEVT00005007720.1">
    <property type="protein sequence ID" value="ENSGEVP00005007366.1"/>
    <property type="gene ID" value="ENSGEVG00005005258.1"/>
</dbReference>
<gene>
    <name evidence="2" type="primary">GPAT2</name>
</gene>
<name>A0A8C4VX86_9SAUR</name>
<dbReference type="PANTHER" id="PTHR12563">
    <property type="entry name" value="GLYCEROL-3-PHOSPHATE ACYLTRANSFERASE"/>
    <property type="match status" value="1"/>
</dbReference>
<dbReference type="PANTHER" id="PTHR12563:SF15">
    <property type="entry name" value="GLYCEROL-3-PHOSPHATE ACYLTRANSFERASE 2, MITOCHONDRIAL"/>
    <property type="match status" value="1"/>
</dbReference>